<evidence type="ECO:0000259" key="1">
    <source>
        <dbReference type="Pfam" id="PF07978"/>
    </source>
</evidence>
<evidence type="ECO:0000313" key="2">
    <source>
        <dbReference type="EMBL" id="RVU34154.1"/>
    </source>
</evidence>
<sequence>MAFYELRTYEIRPGKIDEWIELMEKEIIPMQVARGMVIAGSFRVENNDGLYIWIRRFEDEEHRKALYAAVYESDEWKNNLSDRVGACINRETIKVERIIPTAASVLK</sequence>
<dbReference type="SUPFAM" id="SSF54909">
    <property type="entry name" value="Dimeric alpha+beta barrel"/>
    <property type="match status" value="1"/>
</dbReference>
<dbReference type="InterPro" id="IPR011008">
    <property type="entry name" value="Dimeric_a/b-barrel"/>
</dbReference>
<organism evidence="2 3">
    <name type="scientific">Hwanghaeella grinnelliae</name>
    <dbReference type="NCBI Taxonomy" id="2500179"/>
    <lineage>
        <taxon>Bacteria</taxon>
        <taxon>Pseudomonadati</taxon>
        <taxon>Pseudomonadota</taxon>
        <taxon>Alphaproteobacteria</taxon>
        <taxon>Rhodospirillales</taxon>
        <taxon>Rhodospirillaceae</taxon>
        <taxon>Hwanghaeella</taxon>
    </lineage>
</organism>
<dbReference type="InterPro" id="IPR012577">
    <property type="entry name" value="NIPSNAP"/>
</dbReference>
<reference evidence="3" key="1">
    <citation type="submission" date="2019-01" db="EMBL/GenBank/DDBJ databases">
        <title>Gri0909 isolated from a small marine red alga.</title>
        <authorList>
            <person name="Kim J."/>
            <person name="Jeong S.E."/>
            <person name="Jeon C.O."/>
        </authorList>
    </citation>
    <scope>NUCLEOTIDE SEQUENCE [LARGE SCALE GENOMIC DNA]</scope>
    <source>
        <strain evidence="3">Gri0909</strain>
    </source>
</reference>
<dbReference type="OrthoDB" id="9809695at2"/>
<evidence type="ECO:0000313" key="3">
    <source>
        <dbReference type="Proteomes" id="UP000287447"/>
    </source>
</evidence>
<gene>
    <name evidence="2" type="ORF">EOI86_23885</name>
</gene>
<dbReference type="Gene3D" id="3.30.70.100">
    <property type="match status" value="1"/>
</dbReference>
<dbReference type="Proteomes" id="UP000287447">
    <property type="component" value="Unassembled WGS sequence"/>
</dbReference>
<comment type="caution">
    <text evidence="2">The sequence shown here is derived from an EMBL/GenBank/DDBJ whole genome shotgun (WGS) entry which is preliminary data.</text>
</comment>
<accession>A0A437QI97</accession>
<feature type="domain" description="NIPSNAP" evidence="1">
    <location>
        <begin position="4"/>
        <end position="90"/>
    </location>
</feature>
<dbReference type="Pfam" id="PF07978">
    <property type="entry name" value="NIPSNAP"/>
    <property type="match status" value="1"/>
</dbReference>
<keyword evidence="3" id="KW-1185">Reference proteome</keyword>
<proteinExistence type="predicted"/>
<protein>
    <submittedName>
        <fullName evidence="2">NIPSNAP family containing protein</fullName>
    </submittedName>
</protein>
<name>A0A437QI97_9PROT</name>
<dbReference type="EMBL" id="SADE01000004">
    <property type="protein sequence ID" value="RVU34154.1"/>
    <property type="molecule type" value="Genomic_DNA"/>
</dbReference>
<dbReference type="RefSeq" id="WP_127768184.1">
    <property type="nucleotide sequence ID" value="NZ_SADE01000004.1"/>
</dbReference>
<dbReference type="AlphaFoldDB" id="A0A437QI97"/>